<keyword evidence="4 8" id="KW-0694">RNA-binding</keyword>
<gene>
    <name evidence="8" type="primary">pth</name>
    <name evidence="11" type="ORF">HYG86_08850</name>
</gene>
<dbReference type="GO" id="GO:0004045">
    <property type="term" value="F:peptidyl-tRNA hydrolase activity"/>
    <property type="evidence" value="ECO:0007669"/>
    <property type="project" value="UniProtKB-UniRule"/>
</dbReference>
<evidence type="ECO:0000256" key="2">
    <source>
        <dbReference type="ARBA" id="ARBA00022555"/>
    </source>
</evidence>
<keyword evidence="12" id="KW-1185">Reference proteome</keyword>
<dbReference type="GO" id="GO:0000049">
    <property type="term" value="F:tRNA binding"/>
    <property type="evidence" value="ECO:0007669"/>
    <property type="project" value="UniProtKB-UniRule"/>
</dbReference>
<dbReference type="KEGG" id="acae:HYG86_08850"/>
<dbReference type="NCBIfam" id="TIGR00447">
    <property type="entry name" value="pth"/>
    <property type="match status" value="1"/>
</dbReference>
<comment type="subunit">
    <text evidence="8">Monomer.</text>
</comment>
<comment type="subcellular location">
    <subcellularLocation>
        <location evidence="8">Cytoplasm</location>
    </subcellularLocation>
</comment>
<reference evidence="11 12" key="1">
    <citation type="submission" date="2020-07" db="EMBL/GenBank/DDBJ databases">
        <title>Alkalicella. sp. LB2 genome.</title>
        <authorList>
            <person name="Postec A."/>
            <person name="Quemeneur M."/>
        </authorList>
    </citation>
    <scope>NUCLEOTIDE SEQUENCE [LARGE SCALE GENOMIC DNA]</scope>
    <source>
        <strain evidence="11 12">LB2</strain>
    </source>
</reference>
<comment type="function">
    <text evidence="8">Catalyzes the release of premature peptidyl moieties from peptidyl-tRNA molecules trapped in stalled 50S ribosomal subunits, and thus maintains levels of free tRNAs and 50S ribosomes.</text>
</comment>
<dbReference type="AlphaFoldDB" id="A0A7G9W862"/>
<proteinExistence type="inferred from homology"/>
<feature type="site" description="Stabilizes the basic form of H active site to accept a proton" evidence="8">
    <location>
        <position position="92"/>
    </location>
</feature>
<accession>A0A7G9W862</accession>
<comment type="catalytic activity">
    <reaction evidence="6 8 9">
        <text>an N-acyl-L-alpha-aminoacyl-tRNA + H2O = an N-acyl-L-amino acid + a tRNA + H(+)</text>
        <dbReference type="Rhea" id="RHEA:54448"/>
        <dbReference type="Rhea" id="RHEA-COMP:10123"/>
        <dbReference type="Rhea" id="RHEA-COMP:13883"/>
        <dbReference type="ChEBI" id="CHEBI:15377"/>
        <dbReference type="ChEBI" id="CHEBI:15378"/>
        <dbReference type="ChEBI" id="CHEBI:59874"/>
        <dbReference type="ChEBI" id="CHEBI:78442"/>
        <dbReference type="ChEBI" id="CHEBI:138191"/>
        <dbReference type="EC" id="3.1.1.29"/>
    </reaction>
</comment>
<dbReference type="EMBL" id="CP058559">
    <property type="protein sequence ID" value="QNO14874.1"/>
    <property type="molecule type" value="Genomic_DNA"/>
</dbReference>
<dbReference type="Proteomes" id="UP000516160">
    <property type="component" value="Chromosome"/>
</dbReference>
<evidence type="ECO:0000256" key="10">
    <source>
        <dbReference type="RuleBase" id="RU004320"/>
    </source>
</evidence>
<evidence type="ECO:0000313" key="11">
    <source>
        <dbReference type="EMBL" id="QNO14874.1"/>
    </source>
</evidence>
<dbReference type="SUPFAM" id="SSF53178">
    <property type="entry name" value="Peptidyl-tRNA hydrolase-like"/>
    <property type="match status" value="1"/>
</dbReference>
<comment type="function">
    <text evidence="8">Hydrolyzes ribosome-free peptidyl-tRNAs (with 1 or more amino acids incorporated), which drop off the ribosome during protein synthesis, or as a result of ribosome stalling.</text>
</comment>
<organism evidence="11 12">
    <name type="scientific">Alkalicella caledoniensis</name>
    <dbReference type="NCBI Taxonomy" id="2731377"/>
    <lineage>
        <taxon>Bacteria</taxon>
        <taxon>Bacillati</taxon>
        <taxon>Bacillota</taxon>
        <taxon>Clostridia</taxon>
        <taxon>Eubacteriales</taxon>
        <taxon>Proteinivoracaceae</taxon>
        <taxon>Alkalicella</taxon>
    </lineage>
</organism>
<feature type="site" description="Discriminates between blocked and unblocked aminoacyl-tRNA" evidence="8">
    <location>
        <position position="9"/>
    </location>
</feature>
<evidence type="ECO:0000256" key="8">
    <source>
        <dbReference type="HAMAP-Rule" id="MF_00083"/>
    </source>
</evidence>
<dbReference type="GO" id="GO:0005737">
    <property type="term" value="C:cytoplasm"/>
    <property type="evidence" value="ECO:0007669"/>
    <property type="project" value="UniProtKB-SubCell"/>
</dbReference>
<evidence type="ECO:0000313" key="12">
    <source>
        <dbReference type="Proteomes" id="UP000516160"/>
    </source>
</evidence>
<dbReference type="RefSeq" id="WP_213168939.1">
    <property type="nucleotide sequence ID" value="NZ_CP058559.1"/>
</dbReference>
<feature type="binding site" evidence="8">
    <location>
        <position position="14"/>
    </location>
    <ligand>
        <name>tRNA</name>
        <dbReference type="ChEBI" id="CHEBI:17843"/>
    </ligand>
</feature>
<evidence type="ECO:0000256" key="3">
    <source>
        <dbReference type="ARBA" id="ARBA00022801"/>
    </source>
</evidence>
<dbReference type="GO" id="GO:0006515">
    <property type="term" value="P:protein quality control for misfolded or incompletely synthesized proteins"/>
    <property type="evidence" value="ECO:0007669"/>
    <property type="project" value="UniProtKB-UniRule"/>
</dbReference>
<dbReference type="HAMAP" id="MF_00083">
    <property type="entry name" value="Pept_tRNA_hydro_bact"/>
    <property type="match status" value="1"/>
</dbReference>
<evidence type="ECO:0000256" key="7">
    <source>
        <dbReference type="ARBA" id="ARBA00050038"/>
    </source>
</evidence>
<keyword evidence="2 8" id="KW-0820">tRNA-binding</keyword>
<dbReference type="PANTHER" id="PTHR17224">
    <property type="entry name" value="PEPTIDYL-TRNA HYDROLASE"/>
    <property type="match status" value="1"/>
</dbReference>
<feature type="binding site" evidence="8">
    <location>
        <position position="65"/>
    </location>
    <ligand>
        <name>tRNA</name>
        <dbReference type="ChEBI" id="CHEBI:17843"/>
    </ligand>
</feature>
<dbReference type="EC" id="3.1.1.29" evidence="1 8"/>
<dbReference type="PROSITE" id="PS01195">
    <property type="entry name" value="PEPT_TRNA_HYDROL_1"/>
    <property type="match status" value="1"/>
</dbReference>
<protein>
    <recommendedName>
        <fullName evidence="7 8">Peptidyl-tRNA hydrolase</fullName>
        <shortName evidence="8">Pth</shortName>
        <ecNumber evidence="1 8">3.1.1.29</ecNumber>
    </recommendedName>
</protein>
<comment type="caution">
    <text evidence="8">Lacks conserved residue(s) required for the propagation of feature annotation.</text>
</comment>
<dbReference type="Gene3D" id="3.40.50.1470">
    <property type="entry name" value="Peptidyl-tRNA hydrolase"/>
    <property type="match status" value="1"/>
</dbReference>
<evidence type="ECO:0000256" key="1">
    <source>
        <dbReference type="ARBA" id="ARBA00013260"/>
    </source>
</evidence>
<dbReference type="Pfam" id="PF01195">
    <property type="entry name" value="Pept_tRNA_hydro"/>
    <property type="match status" value="1"/>
</dbReference>
<evidence type="ECO:0000256" key="5">
    <source>
        <dbReference type="ARBA" id="ARBA00038063"/>
    </source>
</evidence>
<keyword evidence="3 8" id="KW-0378">Hydrolase</keyword>
<feature type="binding site" evidence="8">
    <location>
        <position position="67"/>
    </location>
    <ligand>
        <name>tRNA</name>
        <dbReference type="ChEBI" id="CHEBI:17843"/>
    </ligand>
</feature>
<evidence type="ECO:0000256" key="9">
    <source>
        <dbReference type="RuleBase" id="RU000673"/>
    </source>
</evidence>
<dbReference type="InterPro" id="IPR036416">
    <property type="entry name" value="Pept_tRNA_hydro_sf"/>
</dbReference>
<sequence>MKLIVGLGNPGEKYENNRHNIGFMVLDKLARKLDINFNKQVKFNGEVSETKIHNEKVILLKPHTYMNLSGNSVKAIIDYFKMDKDDILVVYDDMDIETGKFKIRIKGSSGGQKGIGSIIEKLGSENIPRLKMGISRPEFHQVTDYVLGDFPKEDISMVNECIDLAVEAILLFVETGDIDLVMNRFNKK</sequence>
<dbReference type="CDD" id="cd00462">
    <property type="entry name" value="PTH"/>
    <property type="match status" value="1"/>
</dbReference>
<comment type="similarity">
    <text evidence="5 8 10">Belongs to the PTH family.</text>
</comment>
<dbReference type="GO" id="GO:0072344">
    <property type="term" value="P:rescue of stalled ribosome"/>
    <property type="evidence" value="ECO:0007669"/>
    <property type="project" value="UniProtKB-UniRule"/>
</dbReference>
<feature type="active site" description="Proton acceptor" evidence="8">
    <location>
        <position position="19"/>
    </location>
</feature>
<evidence type="ECO:0000256" key="4">
    <source>
        <dbReference type="ARBA" id="ARBA00022884"/>
    </source>
</evidence>
<dbReference type="InterPro" id="IPR001328">
    <property type="entry name" value="Pept_tRNA_hydro"/>
</dbReference>
<dbReference type="PANTHER" id="PTHR17224:SF1">
    <property type="entry name" value="PEPTIDYL-TRNA HYDROLASE"/>
    <property type="match status" value="1"/>
</dbReference>
<dbReference type="FunFam" id="3.40.50.1470:FF:000001">
    <property type="entry name" value="Peptidyl-tRNA hydrolase"/>
    <property type="match status" value="1"/>
</dbReference>
<keyword evidence="8" id="KW-0963">Cytoplasm</keyword>
<name>A0A7G9W862_ALKCA</name>
<evidence type="ECO:0000256" key="6">
    <source>
        <dbReference type="ARBA" id="ARBA00048707"/>
    </source>
</evidence>
<dbReference type="InterPro" id="IPR018171">
    <property type="entry name" value="Pept_tRNA_hydro_CS"/>
</dbReference>